<sequence length="302" mass="34528">MWLDSSSFPHILNAIIDMVKDADDRPTLMNLRATCMDCPPSPPSFKALLAFIENATVLDLQMLESFEAHMVFYCCDPKIKMKVVRHTTRPSALIRVHENMRSMSTKILASKEVFFIHLKRQIDLASKLWMFFRISDSTQEVVLNITYDPSLNFRLNVADAPEFAHPRLADAQEHLVIIFHTVASAGASRFPPVSPVDDHFAAFAMVLGLIIYSTTLNRKFTVVCLDQVDWRWLGIMHPGHEHQTVEHARHFINRGAERDEMLTEIMASPALKAKIASQLKFVTLDEYKQQVGEREFMLNTVE</sequence>
<evidence type="ECO:0000313" key="2">
    <source>
        <dbReference type="Proteomes" id="UP001565368"/>
    </source>
</evidence>
<dbReference type="GeneID" id="95988681"/>
<reference evidence="1 2" key="1">
    <citation type="submission" date="2023-08" db="EMBL/GenBank/DDBJ databases">
        <title>Annotated Genome Sequence of Vanrija albida AlHP1.</title>
        <authorList>
            <person name="Herzog R."/>
        </authorList>
    </citation>
    <scope>NUCLEOTIDE SEQUENCE [LARGE SCALE GENOMIC DNA]</scope>
    <source>
        <strain evidence="1 2">AlHP1</strain>
    </source>
</reference>
<dbReference type="Proteomes" id="UP001565368">
    <property type="component" value="Unassembled WGS sequence"/>
</dbReference>
<evidence type="ECO:0008006" key="3">
    <source>
        <dbReference type="Google" id="ProtNLM"/>
    </source>
</evidence>
<protein>
    <recommendedName>
        <fullName evidence="3">Fungal-type protein kinase domain-containing protein</fullName>
    </recommendedName>
</protein>
<evidence type="ECO:0000313" key="1">
    <source>
        <dbReference type="EMBL" id="KAL1405956.1"/>
    </source>
</evidence>
<organism evidence="1 2">
    <name type="scientific">Vanrija albida</name>
    <dbReference type="NCBI Taxonomy" id="181172"/>
    <lineage>
        <taxon>Eukaryota</taxon>
        <taxon>Fungi</taxon>
        <taxon>Dikarya</taxon>
        <taxon>Basidiomycota</taxon>
        <taxon>Agaricomycotina</taxon>
        <taxon>Tremellomycetes</taxon>
        <taxon>Trichosporonales</taxon>
        <taxon>Trichosporonaceae</taxon>
        <taxon>Vanrija</taxon>
    </lineage>
</organism>
<gene>
    <name evidence="1" type="ORF">Q8F55_007638</name>
</gene>
<accession>A0ABR3PU39</accession>
<dbReference type="EMBL" id="JBBXJM010000006">
    <property type="protein sequence ID" value="KAL1405956.1"/>
    <property type="molecule type" value="Genomic_DNA"/>
</dbReference>
<proteinExistence type="predicted"/>
<keyword evidence="2" id="KW-1185">Reference proteome</keyword>
<name>A0ABR3PU39_9TREE</name>
<dbReference type="RefSeq" id="XP_069205900.1">
    <property type="nucleotide sequence ID" value="XM_069356059.1"/>
</dbReference>
<comment type="caution">
    <text evidence="1">The sequence shown here is derived from an EMBL/GenBank/DDBJ whole genome shotgun (WGS) entry which is preliminary data.</text>
</comment>